<accession>A0A0F9GVL3</accession>
<name>A0A0F9GVL3_9ZZZZ</name>
<gene>
    <name evidence="1" type="ORF">LCGC14_1862080</name>
</gene>
<dbReference type="AlphaFoldDB" id="A0A0F9GVL3"/>
<sequence>MAKDWVQDTGTVISFTSQASNGANMASPATNMYDGDFDTYGRDYNSHQGFVAHWVLMVATFTQAVSLTQIKWKCYSTSNAYGDWNIWIYNGSWVNVYTYGTGIDWAGGVTGEALIVNGSWSNVTKVEWRKYGYGVDPVAWSITQDFYEAQAFGPWQEKTACII</sequence>
<organism evidence="1">
    <name type="scientific">marine sediment metagenome</name>
    <dbReference type="NCBI Taxonomy" id="412755"/>
    <lineage>
        <taxon>unclassified sequences</taxon>
        <taxon>metagenomes</taxon>
        <taxon>ecological metagenomes</taxon>
    </lineage>
</organism>
<evidence type="ECO:0000313" key="1">
    <source>
        <dbReference type="EMBL" id="KKL94696.1"/>
    </source>
</evidence>
<dbReference type="EMBL" id="LAZR01018860">
    <property type="protein sequence ID" value="KKL94696.1"/>
    <property type="molecule type" value="Genomic_DNA"/>
</dbReference>
<protein>
    <submittedName>
        <fullName evidence="1">Uncharacterized protein</fullName>
    </submittedName>
</protein>
<comment type="caution">
    <text evidence="1">The sequence shown here is derived from an EMBL/GenBank/DDBJ whole genome shotgun (WGS) entry which is preliminary data.</text>
</comment>
<reference evidence="1" key="1">
    <citation type="journal article" date="2015" name="Nature">
        <title>Complex archaea that bridge the gap between prokaryotes and eukaryotes.</title>
        <authorList>
            <person name="Spang A."/>
            <person name="Saw J.H."/>
            <person name="Jorgensen S.L."/>
            <person name="Zaremba-Niedzwiedzka K."/>
            <person name="Martijn J."/>
            <person name="Lind A.E."/>
            <person name="van Eijk R."/>
            <person name="Schleper C."/>
            <person name="Guy L."/>
            <person name="Ettema T.J."/>
        </authorList>
    </citation>
    <scope>NUCLEOTIDE SEQUENCE</scope>
</reference>
<proteinExistence type="predicted"/>